<sequence length="235" mass="24736">SKYAKYHAVRIVKALKAGEDPNASNPTREPEPAEEQAPLDPTDPDIQRINNPSLQPTVEDANESFQPSPAVSAPLASPDLRLNGQPTTAPPDVSPLEPSPGNSRHGSVGGGYFPAVPTFTSENQEPSLPTAPADDVDETMGGTTDVLDAQNFYSSTAPEPKLPAPPAANRFPPVNLSLPPPPAPMSFAAGNYRTDDEAVAAAEKHARWAISALNFEDVETAVKELRTALQSLGAS</sequence>
<evidence type="ECO:0000313" key="1">
    <source>
        <dbReference type="EMBL" id="KAK3060486.1"/>
    </source>
</evidence>
<organism evidence="1 2">
    <name type="scientific">Coniosporium uncinatum</name>
    <dbReference type="NCBI Taxonomy" id="93489"/>
    <lineage>
        <taxon>Eukaryota</taxon>
        <taxon>Fungi</taxon>
        <taxon>Dikarya</taxon>
        <taxon>Ascomycota</taxon>
        <taxon>Pezizomycotina</taxon>
        <taxon>Dothideomycetes</taxon>
        <taxon>Dothideomycetes incertae sedis</taxon>
        <taxon>Coniosporium</taxon>
    </lineage>
</organism>
<protein>
    <submittedName>
        <fullName evidence="1">Uncharacterized protein</fullName>
    </submittedName>
</protein>
<gene>
    <name evidence="1" type="ORF">LTS18_008452</name>
</gene>
<keyword evidence="2" id="KW-1185">Reference proteome</keyword>
<accession>A0ACC3D1X1</accession>
<comment type="caution">
    <text evidence="1">The sequence shown here is derived from an EMBL/GenBank/DDBJ whole genome shotgun (WGS) entry which is preliminary data.</text>
</comment>
<reference evidence="1" key="1">
    <citation type="submission" date="2024-09" db="EMBL/GenBank/DDBJ databases">
        <title>Black Yeasts Isolated from many extreme environments.</title>
        <authorList>
            <person name="Coleine C."/>
            <person name="Stajich J.E."/>
            <person name="Selbmann L."/>
        </authorList>
    </citation>
    <scope>NUCLEOTIDE SEQUENCE</scope>
    <source>
        <strain evidence="1">CCFEE 5737</strain>
    </source>
</reference>
<feature type="non-terminal residue" evidence="1">
    <location>
        <position position="1"/>
    </location>
</feature>
<dbReference type="EMBL" id="JAWDJW010008535">
    <property type="protein sequence ID" value="KAK3060486.1"/>
    <property type="molecule type" value="Genomic_DNA"/>
</dbReference>
<proteinExistence type="predicted"/>
<evidence type="ECO:0000313" key="2">
    <source>
        <dbReference type="Proteomes" id="UP001186974"/>
    </source>
</evidence>
<dbReference type="Proteomes" id="UP001186974">
    <property type="component" value="Unassembled WGS sequence"/>
</dbReference>
<name>A0ACC3D1X1_9PEZI</name>